<dbReference type="Pfam" id="PF01368">
    <property type="entry name" value="DHH"/>
    <property type="match status" value="1"/>
</dbReference>
<feature type="domain" description="RecJ OB" evidence="9">
    <location>
        <begin position="456"/>
        <end position="562"/>
    </location>
</feature>
<evidence type="ECO:0000256" key="3">
    <source>
        <dbReference type="ARBA" id="ARBA00022722"/>
    </source>
</evidence>
<dbReference type="STRING" id="1073423.SAMN04488700_1965"/>
<feature type="domain" description="DHHA1" evidence="7">
    <location>
        <begin position="349"/>
        <end position="442"/>
    </location>
</feature>
<dbReference type="GO" id="GO:0003676">
    <property type="term" value="F:nucleic acid binding"/>
    <property type="evidence" value="ECO:0007669"/>
    <property type="project" value="InterPro"/>
</dbReference>
<dbReference type="Gene3D" id="3.10.310.30">
    <property type="match status" value="1"/>
</dbReference>
<dbReference type="InterPro" id="IPR004610">
    <property type="entry name" value="RecJ"/>
</dbReference>
<dbReference type="GO" id="GO:0006281">
    <property type="term" value="P:DNA repair"/>
    <property type="evidence" value="ECO:0007669"/>
    <property type="project" value="InterPro"/>
</dbReference>
<keyword evidence="3" id="KW-0540">Nuclease</keyword>
<dbReference type="InterPro" id="IPR001667">
    <property type="entry name" value="DDH_dom"/>
</dbReference>
<keyword evidence="5 10" id="KW-0269">Exonuclease</keyword>
<dbReference type="InterPro" id="IPR003156">
    <property type="entry name" value="DHHA1_dom"/>
</dbReference>
<evidence type="ECO:0000313" key="10">
    <source>
        <dbReference type="EMBL" id="SMH37222.1"/>
    </source>
</evidence>
<keyword evidence="4" id="KW-0378">Hydrolase</keyword>
<dbReference type="Pfam" id="PF10141">
    <property type="entry name" value="ssDNA-exonuc_C"/>
    <property type="match status" value="1"/>
</dbReference>
<keyword evidence="11" id="KW-1185">Reference proteome</keyword>
<dbReference type="GO" id="GO:0006310">
    <property type="term" value="P:DNA recombination"/>
    <property type="evidence" value="ECO:0007669"/>
    <property type="project" value="InterPro"/>
</dbReference>
<dbReference type="Pfam" id="PF17768">
    <property type="entry name" value="RecJ_OB"/>
    <property type="match status" value="1"/>
</dbReference>
<dbReference type="GO" id="GO:0008409">
    <property type="term" value="F:5'-3' exonuclease activity"/>
    <property type="evidence" value="ECO:0007669"/>
    <property type="project" value="InterPro"/>
</dbReference>
<evidence type="ECO:0000259" key="8">
    <source>
        <dbReference type="Pfam" id="PF10141"/>
    </source>
</evidence>
<dbReference type="Gene3D" id="3.90.1640.30">
    <property type="match status" value="1"/>
</dbReference>
<proteinExistence type="inferred from homology"/>
<dbReference type="NCBIfam" id="TIGR00644">
    <property type="entry name" value="recJ"/>
    <property type="match status" value="1"/>
</dbReference>
<sequence length="778" mass="86927">MLTTEDKWKVKKIPFDSIDKEEKKELETSYTPLFVSLCLQRGLNSVEKVQNFMNPDDTWIHDPYLLKDMDKAVSRVMEAIEKSELITVYGDYDADGITSTAVLKEAIEMIGGDVNYYIPNRFTDGYGPNTTVFEKLISEGTGLILTCDNGVAGHEAISRANELGIDVIVTDHHELQSTLPDAYAIIHPKHPEGHYPFKDLAGVGIAFKLATALLGEIPLEMLDLVAIGTVADLVSLTGENRALVKQGLVILRESQRIGLMALCKVASIKQNEADEETIGFTLAPRLNAVGRLGDAAPAVELLTTFDDEEASKLAEMVNKKNSERQAIVTEITTEALEMIDLEDSNQGIYVLAKQGWHEGVLGIVASKIVAKTGKPAIILTIDQEKGYAKGSGRSTLAYHLYHALEDTEHLITKFGGHQMAAGLTLPIENITAMRTELNAFLQQKAGNNKLEEAFVIDEKLHIEEVTVKAIEELQKLAPFGTDNPKPTFLFEQVQVQEIKRIGSEKTHLKLKLLEGDSVLDAIGFHLGTMAENIGAQAQVSVIGKLNINEWNSLRKPQLMLGDLVVKGTQLFDLRSTRIATSIWQLPMADYIFFNEKNYKEYQGNVPKNAYSYLITNPKDIEQMTMKSSKLVLVDCPNHLDLLSELLNNSKPSSIYVSFFNRESIYLEGMPSRMQFSQVFKYIATHKNIDVRHKIKNLSSHLKLKENTLIFIINVFFEVDFVTIQDGIMNSVPNVKKIGLIDTKVYQKRLGKFAAEEALIYSRFAELESWIKSQLNKEL</sequence>
<dbReference type="PANTHER" id="PTHR30255:SF2">
    <property type="entry name" value="SINGLE-STRANDED-DNA-SPECIFIC EXONUCLEASE RECJ"/>
    <property type="match status" value="1"/>
</dbReference>
<dbReference type="Proteomes" id="UP000193435">
    <property type="component" value="Unassembled WGS sequence"/>
</dbReference>
<evidence type="ECO:0000259" key="6">
    <source>
        <dbReference type="Pfam" id="PF01368"/>
    </source>
</evidence>
<protein>
    <recommendedName>
        <fullName evidence="2">Single-stranded-DNA-specific exonuclease RecJ</fullName>
    </recommendedName>
</protein>
<feature type="domain" description="Single-stranded-DNA-specific exonuclease RecJ C-terminal" evidence="8">
    <location>
        <begin position="569"/>
        <end position="770"/>
    </location>
</feature>
<dbReference type="EMBL" id="FXBJ01000002">
    <property type="protein sequence ID" value="SMH37222.1"/>
    <property type="molecule type" value="Genomic_DNA"/>
</dbReference>
<gene>
    <name evidence="10" type="ORF">SAMN04488700_1965</name>
</gene>
<evidence type="ECO:0000256" key="1">
    <source>
        <dbReference type="ARBA" id="ARBA00005915"/>
    </source>
</evidence>
<evidence type="ECO:0000256" key="4">
    <source>
        <dbReference type="ARBA" id="ARBA00022801"/>
    </source>
</evidence>
<evidence type="ECO:0000259" key="7">
    <source>
        <dbReference type="Pfam" id="PF02272"/>
    </source>
</evidence>
<dbReference type="SUPFAM" id="SSF64182">
    <property type="entry name" value="DHH phosphoesterases"/>
    <property type="match status" value="1"/>
</dbReference>
<comment type="similarity">
    <text evidence="1">Belongs to the RecJ family.</text>
</comment>
<dbReference type="PANTHER" id="PTHR30255">
    <property type="entry name" value="SINGLE-STRANDED-DNA-SPECIFIC EXONUCLEASE RECJ"/>
    <property type="match status" value="1"/>
</dbReference>
<evidence type="ECO:0000259" key="9">
    <source>
        <dbReference type="Pfam" id="PF17768"/>
    </source>
</evidence>
<reference evidence="10 11" key="1">
    <citation type="submission" date="2017-04" db="EMBL/GenBank/DDBJ databases">
        <authorList>
            <person name="Afonso C.L."/>
            <person name="Miller P.J."/>
            <person name="Scott M.A."/>
            <person name="Spackman E."/>
            <person name="Goraichik I."/>
            <person name="Dimitrov K.M."/>
            <person name="Suarez D.L."/>
            <person name="Swayne D.E."/>
        </authorList>
    </citation>
    <scope>NUCLEOTIDE SEQUENCE [LARGE SCALE GENOMIC DNA]</scope>
    <source>
        <strain evidence="10 11">LMG26642</strain>
    </source>
</reference>
<dbReference type="AlphaFoldDB" id="A0A1X7NHE2"/>
<evidence type="ECO:0000256" key="5">
    <source>
        <dbReference type="ARBA" id="ARBA00022839"/>
    </source>
</evidence>
<dbReference type="RefSeq" id="WP_159446079.1">
    <property type="nucleotide sequence ID" value="NZ_FOAH01000012.1"/>
</dbReference>
<dbReference type="InterPro" id="IPR038763">
    <property type="entry name" value="DHH_sf"/>
</dbReference>
<dbReference type="Pfam" id="PF02272">
    <property type="entry name" value="DHHA1"/>
    <property type="match status" value="1"/>
</dbReference>
<dbReference type="InterPro" id="IPR041122">
    <property type="entry name" value="RecJ_OB"/>
</dbReference>
<accession>A0A1X7NHE2</accession>
<name>A0A1X7NHE2_9LACT</name>
<evidence type="ECO:0000256" key="2">
    <source>
        <dbReference type="ARBA" id="ARBA00019841"/>
    </source>
</evidence>
<organism evidence="10 11">
    <name type="scientific">Carnobacterium iners</name>
    <dbReference type="NCBI Taxonomy" id="1073423"/>
    <lineage>
        <taxon>Bacteria</taxon>
        <taxon>Bacillati</taxon>
        <taxon>Bacillota</taxon>
        <taxon>Bacilli</taxon>
        <taxon>Lactobacillales</taxon>
        <taxon>Carnobacteriaceae</taxon>
        <taxon>Carnobacterium</taxon>
    </lineage>
</organism>
<evidence type="ECO:0000313" key="11">
    <source>
        <dbReference type="Proteomes" id="UP000193435"/>
    </source>
</evidence>
<dbReference type="InterPro" id="IPR051673">
    <property type="entry name" value="SSDNA_exonuclease_RecJ"/>
</dbReference>
<feature type="domain" description="DDH" evidence="6">
    <location>
        <begin position="86"/>
        <end position="229"/>
    </location>
</feature>
<dbReference type="InterPro" id="IPR018779">
    <property type="entry name" value="RecJ_C"/>
</dbReference>